<gene>
    <name evidence="2" type="ORF">B0T20DRAFT_443823</name>
</gene>
<proteinExistence type="predicted"/>
<keyword evidence="3" id="KW-1185">Reference proteome</keyword>
<name>A0AAE0U9E2_SORBR</name>
<evidence type="ECO:0000256" key="1">
    <source>
        <dbReference type="SAM" id="MobiDB-lite"/>
    </source>
</evidence>
<comment type="caution">
    <text evidence="2">The sequence shown here is derived from an EMBL/GenBank/DDBJ whole genome shotgun (WGS) entry which is preliminary data.</text>
</comment>
<feature type="compositionally biased region" description="Polar residues" evidence="1">
    <location>
        <begin position="162"/>
        <end position="191"/>
    </location>
</feature>
<protein>
    <submittedName>
        <fullName evidence="2">Uncharacterized protein</fullName>
    </submittedName>
</protein>
<reference evidence="2" key="2">
    <citation type="submission" date="2023-07" db="EMBL/GenBank/DDBJ databases">
        <authorList>
            <consortium name="Lawrence Berkeley National Laboratory"/>
            <person name="Haridas S."/>
            <person name="Hensen N."/>
            <person name="Bonometti L."/>
            <person name="Westerberg I."/>
            <person name="Brannstrom I.O."/>
            <person name="Guillou S."/>
            <person name="Cros-Aarteil S."/>
            <person name="Calhoun S."/>
            <person name="Kuo A."/>
            <person name="Mondo S."/>
            <person name="Pangilinan J."/>
            <person name="Riley R."/>
            <person name="LaButti K."/>
            <person name="Andreopoulos B."/>
            <person name="Lipzen A."/>
            <person name="Chen C."/>
            <person name="Yanf M."/>
            <person name="Daum C."/>
            <person name="Ng V."/>
            <person name="Clum A."/>
            <person name="Steindorff A."/>
            <person name="Ohm R."/>
            <person name="Martin F."/>
            <person name="Silar P."/>
            <person name="Natvig D."/>
            <person name="Lalanne C."/>
            <person name="Gautier V."/>
            <person name="Ament-velasquez S.L."/>
            <person name="Kruys A."/>
            <person name="Hutchinson M.I."/>
            <person name="Powell A.J."/>
            <person name="Barry K."/>
            <person name="Miller A.N."/>
            <person name="Grigoriev I.V."/>
            <person name="Debuchy R."/>
            <person name="Gladieux P."/>
            <person name="Thoren M.H."/>
            <person name="Johannesson H."/>
        </authorList>
    </citation>
    <scope>NUCLEOTIDE SEQUENCE</scope>
    <source>
        <strain evidence="2">FGSC 1904</strain>
    </source>
</reference>
<dbReference type="Proteomes" id="UP001281003">
    <property type="component" value="Unassembled WGS sequence"/>
</dbReference>
<dbReference type="EMBL" id="JAUTDP010000010">
    <property type="protein sequence ID" value="KAK3395813.1"/>
    <property type="molecule type" value="Genomic_DNA"/>
</dbReference>
<reference evidence="2" key="1">
    <citation type="journal article" date="2023" name="Mol. Phylogenet. Evol.">
        <title>Genome-scale phylogeny and comparative genomics of the fungal order Sordariales.</title>
        <authorList>
            <person name="Hensen N."/>
            <person name="Bonometti L."/>
            <person name="Westerberg I."/>
            <person name="Brannstrom I.O."/>
            <person name="Guillou S."/>
            <person name="Cros-Aarteil S."/>
            <person name="Calhoun S."/>
            <person name="Haridas S."/>
            <person name="Kuo A."/>
            <person name="Mondo S."/>
            <person name="Pangilinan J."/>
            <person name="Riley R."/>
            <person name="LaButti K."/>
            <person name="Andreopoulos B."/>
            <person name="Lipzen A."/>
            <person name="Chen C."/>
            <person name="Yan M."/>
            <person name="Daum C."/>
            <person name="Ng V."/>
            <person name="Clum A."/>
            <person name="Steindorff A."/>
            <person name="Ohm R.A."/>
            <person name="Martin F."/>
            <person name="Silar P."/>
            <person name="Natvig D.O."/>
            <person name="Lalanne C."/>
            <person name="Gautier V."/>
            <person name="Ament-Velasquez S.L."/>
            <person name="Kruys A."/>
            <person name="Hutchinson M.I."/>
            <person name="Powell A.J."/>
            <person name="Barry K."/>
            <person name="Miller A.N."/>
            <person name="Grigoriev I.V."/>
            <person name="Debuchy R."/>
            <person name="Gladieux P."/>
            <person name="Hiltunen Thoren M."/>
            <person name="Johannesson H."/>
        </authorList>
    </citation>
    <scope>NUCLEOTIDE SEQUENCE</scope>
    <source>
        <strain evidence="2">FGSC 1904</strain>
    </source>
</reference>
<feature type="region of interest" description="Disordered" evidence="1">
    <location>
        <begin position="162"/>
        <end position="203"/>
    </location>
</feature>
<accession>A0AAE0U9E2</accession>
<dbReference type="AlphaFoldDB" id="A0AAE0U9E2"/>
<organism evidence="2 3">
    <name type="scientific">Sordaria brevicollis</name>
    <dbReference type="NCBI Taxonomy" id="83679"/>
    <lineage>
        <taxon>Eukaryota</taxon>
        <taxon>Fungi</taxon>
        <taxon>Dikarya</taxon>
        <taxon>Ascomycota</taxon>
        <taxon>Pezizomycotina</taxon>
        <taxon>Sordariomycetes</taxon>
        <taxon>Sordariomycetidae</taxon>
        <taxon>Sordariales</taxon>
        <taxon>Sordariaceae</taxon>
        <taxon>Sordaria</taxon>
    </lineage>
</organism>
<evidence type="ECO:0000313" key="2">
    <source>
        <dbReference type="EMBL" id="KAK3395813.1"/>
    </source>
</evidence>
<evidence type="ECO:0000313" key="3">
    <source>
        <dbReference type="Proteomes" id="UP001281003"/>
    </source>
</evidence>
<sequence>MEFVEEPEPTSAVQQIESTTPVDIDIDDTLTLPPTPEAHSYHHAAPVMEILEVNISSAAPIHVTESGIDDLGASASSVDYNSFERFLDEDRMWGIHRPALRKPSIRPFKATEKPEIVVLPSVKADEKVAKEVPTYVSAGANNICTSLGDDITHHHGRNLSIESTESHQTANSDASTETDLTTPDTASSSPDGTHKPEPATQPPTIPLIVITEHIEVDPETTPASPVIPSIIITEPTEDSPDASDNAAPIIEGEGELPTAVSLPLFEHLYDYASLNFSAEDMANLWVTQTVVQPGNPHEYARLNDGFWYIVEDGENMRMMVEEEYNQFVHWVMGMQENQLQVVQPVYNTTPEESEGLVIQEDQTEQHLDVAEDDEKDWAELLGWKSRTELGRDWEVLKSFAHPEHPDSKYAFGTDDKWYFEYEGMFRQLMEDELDLLHCRMEDNSALADANAQKATTNRWGLETITEEEEEC</sequence>